<dbReference type="STRING" id="1284.SHYC_01100"/>
<dbReference type="Pfam" id="PF16993">
    <property type="entry name" value="Asp1"/>
    <property type="match status" value="1"/>
</dbReference>
<proteinExistence type="predicted"/>
<dbReference type="Proteomes" id="UP000285625">
    <property type="component" value="Unassembled WGS sequence"/>
</dbReference>
<name>A0A2T4R486_STAHY</name>
<sequence>MKRFIPAWYSHNQWWECQAQPFFRKRTITEFDDIISLMSMHYQNDNHFEIIVLNYNPCLRTFLHRHGLFEATYWSVFDNIQGFNHQTPQSVDYRQLNWPTGTEFIYTPYLIRAIVSAHQYSNIYFSQDGYLIWIEDYEAGVLCRRYVFDDRGFLSSMAYYDSEGKPDYTRYMTCDGDWVLEECMKEGTVNVHEKYYHRFKYHQYASMVNVIEEYLAYNRDAIVDEADTIFVASDVRHNAIIARTFNQHHLCYSVFKQRNTNLDFDTLTSMKAGQSWIVDTLENERKLDVFVLEQQLETRVMRITPFDAQVMTNMSSQLHETYIGLWIDGLSDAQLKPLLAQFVHYMTENESVRIVLMSKRAQHQISQWLRNEITIINDRFNGRSDISEEFAELMKEDEDIAYVELKWVPFEIDIIEAISTLRIMIDLSEEPDLFLQISCLGAGLPQINKSQTDYVQHGANGIVVASEKEVLASLDYFLAHLKNWNYSYAYAQKLAKTYASENIIEQLDQLIEGEYSGA</sequence>
<gene>
    <name evidence="1" type="primary">asp1</name>
    <name evidence="1" type="ORF">BUZ57_02155</name>
</gene>
<protein>
    <submittedName>
        <fullName evidence="1">Accessory Sec system protein Asp1</fullName>
    </submittedName>
</protein>
<accession>A0A2T4R486</accession>
<organism evidence="1 2">
    <name type="scientific">Staphylococcus hyicus</name>
    <dbReference type="NCBI Taxonomy" id="1284"/>
    <lineage>
        <taxon>Bacteria</taxon>
        <taxon>Bacillati</taxon>
        <taxon>Bacillota</taxon>
        <taxon>Bacilli</taxon>
        <taxon>Bacillales</taxon>
        <taxon>Staphylococcaceae</taxon>
        <taxon>Staphylococcus</taxon>
    </lineage>
</organism>
<evidence type="ECO:0000313" key="1">
    <source>
        <dbReference type="EMBL" id="RIO47308.1"/>
    </source>
</evidence>
<dbReference type="InterPro" id="IPR022372">
    <property type="entry name" value="Accessory_SS_Asp1"/>
</dbReference>
<dbReference type="NCBIfam" id="TIGR03713">
    <property type="entry name" value="acc_sec_asp1"/>
    <property type="match status" value="1"/>
</dbReference>
<dbReference type="AlphaFoldDB" id="A0A2T4R486"/>
<dbReference type="RefSeq" id="WP_107633296.1">
    <property type="nucleotide sequence ID" value="NZ_CP118163.1"/>
</dbReference>
<evidence type="ECO:0000313" key="2">
    <source>
        <dbReference type="Proteomes" id="UP000285625"/>
    </source>
</evidence>
<reference evidence="1 2" key="1">
    <citation type="journal article" date="2016" name="Front. Microbiol.">
        <title>Comprehensive Phylogenetic Analysis of Bovine Non-aureus Staphylococci Species Based on Whole-Genome Sequencing.</title>
        <authorList>
            <person name="Naushad S."/>
            <person name="Barkema H.W."/>
            <person name="Luby C."/>
            <person name="Condas L.A."/>
            <person name="Nobrega D.B."/>
            <person name="Carson D.A."/>
            <person name="De Buck J."/>
        </authorList>
    </citation>
    <scope>NUCLEOTIDE SEQUENCE [LARGE SCALE GENOMIC DNA]</scope>
    <source>
        <strain evidence="1 2">SNUC 5959</strain>
    </source>
</reference>
<dbReference type="EMBL" id="QXVO01000004">
    <property type="protein sequence ID" value="RIO47308.1"/>
    <property type="molecule type" value="Genomic_DNA"/>
</dbReference>
<dbReference type="GO" id="GO:0015031">
    <property type="term" value="P:protein transport"/>
    <property type="evidence" value="ECO:0007669"/>
    <property type="project" value="InterPro"/>
</dbReference>
<comment type="caution">
    <text evidence="1">The sequence shown here is derived from an EMBL/GenBank/DDBJ whole genome shotgun (WGS) entry which is preliminary data.</text>
</comment>